<reference evidence="2" key="1">
    <citation type="submission" date="2016-10" db="EMBL/GenBank/DDBJ databases">
        <authorList>
            <person name="Varghese N."/>
            <person name="Submissions S."/>
        </authorList>
    </citation>
    <scope>NUCLEOTIDE SEQUENCE [LARGE SCALE GENOMIC DNA]</scope>
    <source>
        <strain evidence="2">DSM 22376</strain>
    </source>
</reference>
<protein>
    <recommendedName>
        <fullName evidence="3">LlaJI restriction endonuclease</fullName>
    </recommendedName>
</protein>
<dbReference type="OrthoDB" id="922993at2"/>
<evidence type="ECO:0000313" key="1">
    <source>
        <dbReference type="EMBL" id="SEB01427.1"/>
    </source>
</evidence>
<dbReference type="STRING" id="150146.SAMN05443667_11554"/>
<dbReference type="Proteomes" id="UP000198951">
    <property type="component" value="Unassembled WGS sequence"/>
</dbReference>
<proteinExistence type="predicted"/>
<keyword evidence="2" id="KW-1185">Reference proteome</keyword>
<sequence length="559" mass="66410">MQILIEGEIYPIELLQKVFDDPKFYKQNGFDGMITSVGYYHSFEKNSLVFMLPKVFMKDGTETIFGCNKEVLIDLIKNQSIKHKTQYNWVRQLSVHFYNSLIEFKKRYNDTSIIHNTETFELNTNLGDKEYSFLDLLLSFVNYYKKNKQQILFKHIEFVSNQVKKPKWEKTIRKSLPILANGRTPIYVEITNKKKIINTEEELLTYFFSILNHLNKEHHLNLKIDKSFNLIEGQSFEKLCGNGISKLKKIKYRYFNDTLKKMYVLCELYFSQFDKSSIKKKREDFLAITNYNLVFEDMVDKLFSNKLNTVEIGGVTIDKLKNNDDGKIIDHIYDYKSLIDTSDIFYIGDSKYYKSNSSAGKTSKYKQFTYAKNIIQFNIDLLNKNRTYNATMRYRDTDLTEGYNITPNFFIYGFIDDIVNYDSHNITKKGKPIPSYHFKERLFDRDTLFVHQYKINFLFVLKAYTNFNDSEIENFRKEVKSTFRNNFLDFFNHSSKCGFEFYESTIKQEDYSGFINENFKRLNGKCFCTNDNRLLLAKHTEDTTVNDLIEKFIKIEQLV</sequence>
<dbReference type="RefSeq" id="WP_091093192.1">
    <property type="nucleotide sequence ID" value="NZ_FNRD01000015.1"/>
</dbReference>
<name>A0A1H4FWE5_9FLAO</name>
<gene>
    <name evidence="1" type="ORF">SAMN05443667_11554</name>
</gene>
<accession>A0A1H4FWE5</accession>
<dbReference type="EMBL" id="FNRD01000015">
    <property type="protein sequence ID" value="SEB01427.1"/>
    <property type="molecule type" value="Genomic_DNA"/>
</dbReference>
<organism evidence="1 2">
    <name type="scientific">Flavobacterium gillisiae</name>
    <dbReference type="NCBI Taxonomy" id="150146"/>
    <lineage>
        <taxon>Bacteria</taxon>
        <taxon>Pseudomonadati</taxon>
        <taxon>Bacteroidota</taxon>
        <taxon>Flavobacteriia</taxon>
        <taxon>Flavobacteriales</taxon>
        <taxon>Flavobacteriaceae</taxon>
        <taxon>Flavobacterium</taxon>
    </lineage>
</organism>
<evidence type="ECO:0000313" key="2">
    <source>
        <dbReference type="Proteomes" id="UP000198951"/>
    </source>
</evidence>
<evidence type="ECO:0008006" key="3">
    <source>
        <dbReference type="Google" id="ProtNLM"/>
    </source>
</evidence>
<dbReference type="AlphaFoldDB" id="A0A1H4FWE5"/>